<dbReference type="InParanoid" id="A0CYV4"/>
<dbReference type="KEGG" id="ptm:GSPATT00011572001"/>
<dbReference type="HOGENOM" id="CLU_1716782_0_0_1"/>
<accession>A0CYV4</accession>
<dbReference type="GeneID" id="5029153"/>
<proteinExistence type="predicted"/>
<protein>
    <submittedName>
        <fullName evidence="1">Uncharacterized protein</fullName>
    </submittedName>
</protein>
<reference evidence="1 2" key="1">
    <citation type="journal article" date="2006" name="Nature">
        <title>Global trends of whole-genome duplications revealed by the ciliate Paramecium tetraurelia.</title>
        <authorList>
            <consortium name="Genoscope"/>
            <person name="Aury J.-M."/>
            <person name="Jaillon O."/>
            <person name="Duret L."/>
            <person name="Noel B."/>
            <person name="Jubin C."/>
            <person name="Porcel B.M."/>
            <person name="Segurens B."/>
            <person name="Daubin V."/>
            <person name="Anthouard V."/>
            <person name="Aiach N."/>
            <person name="Arnaiz O."/>
            <person name="Billaut A."/>
            <person name="Beisson J."/>
            <person name="Blanc I."/>
            <person name="Bouhouche K."/>
            <person name="Camara F."/>
            <person name="Duharcourt S."/>
            <person name="Guigo R."/>
            <person name="Gogendeau D."/>
            <person name="Katinka M."/>
            <person name="Keller A.-M."/>
            <person name="Kissmehl R."/>
            <person name="Klotz C."/>
            <person name="Koll F."/>
            <person name="Le Moue A."/>
            <person name="Lepere C."/>
            <person name="Malinsky S."/>
            <person name="Nowacki M."/>
            <person name="Nowak J.K."/>
            <person name="Plattner H."/>
            <person name="Poulain J."/>
            <person name="Ruiz F."/>
            <person name="Serrano V."/>
            <person name="Zagulski M."/>
            <person name="Dessen P."/>
            <person name="Betermier M."/>
            <person name="Weissenbach J."/>
            <person name="Scarpelli C."/>
            <person name="Schachter V."/>
            <person name="Sperling L."/>
            <person name="Meyer E."/>
            <person name="Cohen J."/>
            <person name="Wincker P."/>
        </authorList>
    </citation>
    <scope>NUCLEOTIDE SEQUENCE [LARGE SCALE GENOMIC DNA]</scope>
    <source>
        <strain evidence="1 2">Stock d4-2</strain>
    </source>
</reference>
<organism evidence="1 2">
    <name type="scientific">Paramecium tetraurelia</name>
    <dbReference type="NCBI Taxonomy" id="5888"/>
    <lineage>
        <taxon>Eukaryota</taxon>
        <taxon>Sar</taxon>
        <taxon>Alveolata</taxon>
        <taxon>Ciliophora</taxon>
        <taxon>Intramacronucleata</taxon>
        <taxon>Oligohymenophorea</taxon>
        <taxon>Peniculida</taxon>
        <taxon>Parameciidae</taxon>
        <taxon>Paramecium</taxon>
    </lineage>
</organism>
<keyword evidence="2" id="KW-1185">Reference proteome</keyword>
<gene>
    <name evidence="1" type="ORF">GSPATT00011572001</name>
</gene>
<evidence type="ECO:0000313" key="2">
    <source>
        <dbReference type="Proteomes" id="UP000000600"/>
    </source>
</evidence>
<dbReference type="Proteomes" id="UP000000600">
    <property type="component" value="Unassembled WGS sequence"/>
</dbReference>
<evidence type="ECO:0000313" key="1">
    <source>
        <dbReference type="EMBL" id="CAK75971.1"/>
    </source>
</evidence>
<dbReference type="RefSeq" id="XP_001443368.1">
    <property type="nucleotide sequence ID" value="XM_001443331.1"/>
</dbReference>
<sequence length="153" mass="18327">MIKNYEFYLQHIQQLVKRKFIIKEKVNKILSSVSKIQRKLIWFFYSIGSNAKAKNAKWAKTPLKKIQKEKGLREPCLEPNLFLFGIFQFAQQTKQQIKIPIKVINAFPIQNEQYQRAYSEQLIFLEWQFQEQREGLCPWILELAQNCSNENNE</sequence>
<dbReference type="EMBL" id="CT868219">
    <property type="protein sequence ID" value="CAK75971.1"/>
    <property type="molecule type" value="Genomic_DNA"/>
</dbReference>
<name>A0CYV4_PARTE</name>
<dbReference type="AlphaFoldDB" id="A0CYV4"/>